<dbReference type="InterPro" id="IPR050300">
    <property type="entry name" value="GDXG_lipolytic_enzyme"/>
</dbReference>
<dbReference type="OrthoDB" id="9771666at2"/>
<evidence type="ECO:0000313" key="4">
    <source>
        <dbReference type="EMBL" id="PWQ93107.1"/>
    </source>
</evidence>
<name>A0A317C472_9GAMM</name>
<dbReference type="InterPro" id="IPR049492">
    <property type="entry name" value="BD-FAE-like_dom"/>
</dbReference>
<evidence type="ECO:0000256" key="2">
    <source>
        <dbReference type="SAM" id="SignalP"/>
    </source>
</evidence>
<keyword evidence="1 4" id="KW-0378">Hydrolase</keyword>
<dbReference type="GO" id="GO:0016787">
    <property type="term" value="F:hydrolase activity"/>
    <property type="evidence" value="ECO:0007669"/>
    <property type="project" value="UniProtKB-KW"/>
</dbReference>
<keyword evidence="5" id="KW-1185">Reference proteome</keyword>
<accession>A0A317C472</accession>
<evidence type="ECO:0000256" key="1">
    <source>
        <dbReference type="ARBA" id="ARBA00022801"/>
    </source>
</evidence>
<protein>
    <submittedName>
        <fullName evidence="4">Alpha/beta hydrolase</fullName>
    </submittedName>
</protein>
<sequence>MQTTKTPLLFVLAILAIALSGCASVKKTDAINFLVPSGGYTKQQVSYGSDKQQSFDLYLPKTSATKIPVVYVYGSAWKTSFNKSDFVFVAQALTSLGHPVIVPEHRRYPEVKFPVFVEDVADAISYVDRNSIGLPKPFTEFILMGHSSGAHTAALLATDQRYFNQRQVKARLKGLIAMSGPYDLPMNDPEVAAIFDTTTAQRAKPVLNVRPNMPPTLLLHGLADPRVPPYHASRFRDALLAKGNDVTMKLYPGVDHEKLLGGIAKPLRYMSNSFVDVREFLKRYN</sequence>
<evidence type="ECO:0000313" key="5">
    <source>
        <dbReference type="Proteomes" id="UP000245506"/>
    </source>
</evidence>
<dbReference type="EMBL" id="QGKL01000043">
    <property type="protein sequence ID" value="PWQ93107.1"/>
    <property type="molecule type" value="Genomic_DNA"/>
</dbReference>
<proteinExistence type="predicted"/>
<dbReference type="PANTHER" id="PTHR48081:SF33">
    <property type="entry name" value="KYNURENINE FORMAMIDASE"/>
    <property type="match status" value="1"/>
</dbReference>
<feature type="signal peptide" evidence="2">
    <location>
        <begin position="1"/>
        <end position="23"/>
    </location>
</feature>
<gene>
    <name evidence="4" type="ORF">DKT75_20680</name>
</gene>
<dbReference type="Pfam" id="PF20434">
    <property type="entry name" value="BD-FAE"/>
    <property type="match status" value="1"/>
</dbReference>
<keyword evidence="2" id="KW-0732">Signal</keyword>
<comment type="caution">
    <text evidence="4">The sequence shown here is derived from an EMBL/GenBank/DDBJ whole genome shotgun (WGS) entry which is preliminary data.</text>
</comment>
<dbReference type="PROSITE" id="PS51257">
    <property type="entry name" value="PROKAR_LIPOPROTEIN"/>
    <property type="match status" value="1"/>
</dbReference>
<dbReference type="InterPro" id="IPR029058">
    <property type="entry name" value="AB_hydrolase_fold"/>
</dbReference>
<feature type="domain" description="BD-FAE-like" evidence="3">
    <location>
        <begin position="56"/>
        <end position="239"/>
    </location>
</feature>
<evidence type="ECO:0000259" key="3">
    <source>
        <dbReference type="Pfam" id="PF20434"/>
    </source>
</evidence>
<dbReference type="PANTHER" id="PTHR48081">
    <property type="entry name" value="AB HYDROLASE SUPERFAMILY PROTEIN C4A8.06C"/>
    <property type="match status" value="1"/>
</dbReference>
<dbReference type="SUPFAM" id="SSF53474">
    <property type="entry name" value="alpha/beta-Hydrolases"/>
    <property type="match status" value="1"/>
</dbReference>
<dbReference type="Gene3D" id="3.40.50.1820">
    <property type="entry name" value="alpha/beta hydrolase"/>
    <property type="match status" value="1"/>
</dbReference>
<dbReference type="AlphaFoldDB" id="A0A317C472"/>
<feature type="chain" id="PRO_5016303447" evidence="2">
    <location>
        <begin position="24"/>
        <end position="285"/>
    </location>
</feature>
<reference evidence="4 5" key="1">
    <citation type="submission" date="2018-05" db="EMBL/GenBank/DDBJ databases">
        <title>Leucothrix arctica sp. nov., isolated from Arctic seawater.</title>
        <authorList>
            <person name="Choi A."/>
            <person name="Baek K."/>
        </authorList>
    </citation>
    <scope>NUCLEOTIDE SEQUENCE [LARGE SCALE GENOMIC DNA]</scope>
    <source>
        <strain evidence="4 5">IMCC9719</strain>
    </source>
</reference>
<dbReference type="Proteomes" id="UP000245506">
    <property type="component" value="Unassembled WGS sequence"/>
</dbReference>
<organism evidence="4 5">
    <name type="scientific">Leucothrix arctica</name>
    <dbReference type="NCBI Taxonomy" id="1481894"/>
    <lineage>
        <taxon>Bacteria</taxon>
        <taxon>Pseudomonadati</taxon>
        <taxon>Pseudomonadota</taxon>
        <taxon>Gammaproteobacteria</taxon>
        <taxon>Thiotrichales</taxon>
        <taxon>Thiotrichaceae</taxon>
        <taxon>Leucothrix</taxon>
    </lineage>
</organism>